<feature type="transmembrane region" description="Helical" evidence="1">
    <location>
        <begin position="99"/>
        <end position="119"/>
    </location>
</feature>
<keyword evidence="1" id="KW-0812">Transmembrane</keyword>
<dbReference type="InterPro" id="IPR010387">
    <property type="entry name" value="QueT"/>
</dbReference>
<dbReference type="PANTHER" id="PTHR40044:SF1">
    <property type="entry name" value="INTEGRAL MEMBRANE PROTEIN"/>
    <property type="match status" value="1"/>
</dbReference>
<gene>
    <name evidence="2" type="ORF">PRVXH_000472</name>
</gene>
<evidence type="ECO:0000256" key="1">
    <source>
        <dbReference type="SAM" id="Phobius"/>
    </source>
</evidence>
<accession>A0AAU8HUV7</accession>
<feature type="transmembrane region" description="Helical" evidence="1">
    <location>
        <begin position="12"/>
        <end position="30"/>
    </location>
</feature>
<dbReference type="AlphaFoldDB" id="A0AAU8HUV7"/>
<reference evidence="2" key="2">
    <citation type="submission" date="2024-06" db="EMBL/GenBank/DDBJ databases">
        <authorList>
            <person name="Petrova K.O."/>
            <person name="Toshchakov S.V."/>
            <person name="Boltjanskaja Y.V."/>
            <person name="Kevbrin V.V."/>
        </authorList>
    </citation>
    <scope>NUCLEOTIDE SEQUENCE</scope>
    <source>
        <strain evidence="2">Z-710</strain>
    </source>
</reference>
<keyword evidence="1" id="KW-1133">Transmembrane helix</keyword>
<name>A0AAU8HUV7_9FIRM</name>
<reference evidence="2" key="1">
    <citation type="journal article" date="2018" name="Antonie Van Leeuwenhoek">
        <title>Proteinivorax hydrogeniformans sp. nov., an anaerobic, haloalkaliphilic bacterium fermenting proteinaceous compounds with high hydrogen production.</title>
        <authorList>
            <person name="Boltyanskaya Y."/>
            <person name="Detkova E."/>
            <person name="Pimenov N."/>
            <person name="Kevbrin V."/>
        </authorList>
    </citation>
    <scope>NUCLEOTIDE SEQUENCE</scope>
    <source>
        <strain evidence="2">Z-710</strain>
    </source>
</reference>
<feature type="transmembrane region" description="Helical" evidence="1">
    <location>
        <begin position="42"/>
        <end position="66"/>
    </location>
</feature>
<protein>
    <submittedName>
        <fullName evidence="2">QueT transporter family protein</fullName>
    </submittedName>
</protein>
<dbReference type="PIRSF" id="PIRSF031501">
    <property type="entry name" value="QueT"/>
    <property type="match status" value="1"/>
</dbReference>
<proteinExistence type="predicted"/>
<organism evidence="2">
    <name type="scientific">Proteinivorax hydrogeniformans</name>
    <dbReference type="NCBI Taxonomy" id="1826727"/>
    <lineage>
        <taxon>Bacteria</taxon>
        <taxon>Bacillati</taxon>
        <taxon>Bacillota</taxon>
        <taxon>Clostridia</taxon>
        <taxon>Eubacteriales</taxon>
        <taxon>Proteinivoracaceae</taxon>
        <taxon>Proteinivorax</taxon>
    </lineage>
</organism>
<dbReference type="PANTHER" id="PTHR40044">
    <property type="entry name" value="INTEGRAL MEMBRANE PROTEIN-RELATED"/>
    <property type="match status" value="1"/>
</dbReference>
<evidence type="ECO:0000313" key="2">
    <source>
        <dbReference type="EMBL" id="XCI29163.1"/>
    </source>
</evidence>
<keyword evidence="1" id="KW-0472">Membrane</keyword>
<feature type="transmembrane region" description="Helical" evidence="1">
    <location>
        <begin position="72"/>
        <end position="92"/>
    </location>
</feature>
<dbReference type="EMBL" id="CP159485">
    <property type="protein sequence ID" value="XCI29163.1"/>
    <property type="molecule type" value="Genomic_DNA"/>
</dbReference>
<sequence length="156" mass="16915">MKDIFSPRGLALGGMVAALYIVLTAPFAQFTMGPIQFRVAEALTVLPIIMPQSILGVFIGCLLANIFAGAHILDIVGGSLITLVAAILTYYFRGSKLAYSFPIVLNAIFIPMILYYAFAVPFLPTVLSIFISQAIIILGLGVPLIAVLKRRIKNWQ</sequence>
<feature type="transmembrane region" description="Helical" evidence="1">
    <location>
        <begin position="125"/>
        <end position="148"/>
    </location>
</feature>
<dbReference type="RefSeq" id="WP_353893711.1">
    <property type="nucleotide sequence ID" value="NZ_CP159485.1"/>
</dbReference>
<dbReference type="Pfam" id="PF06177">
    <property type="entry name" value="QueT"/>
    <property type="match status" value="1"/>
</dbReference>